<proteinExistence type="predicted"/>
<feature type="non-terminal residue" evidence="2">
    <location>
        <position position="81"/>
    </location>
</feature>
<evidence type="ECO:0000256" key="1">
    <source>
        <dbReference type="SAM" id="MobiDB-lite"/>
    </source>
</evidence>
<evidence type="ECO:0000313" key="3">
    <source>
        <dbReference type="Proteomes" id="UP000789405"/>
    </source>
</evidence>
<protein>
    <submittedName>
        <fullName evidence="2">2176_t:CDS:1</fullName>
    </submittedName>
</protein>
<feature type="compositionally biased region" description="Acidic residues" evidence="1">
    <location>
        <begin position="21"/>
        <end position="41"/>
    </location>
</feature>
<feature type="region of interest" description="Disordered" evidence="1">
    <location>
        <begin position="1"/>
        <end position="41"/>
    </location>
</feature>
<comment type="caution">
    <text evidence="2">The sequence shown here is derived from an EMBL/GenBank/DDBJ whole genome shotgun (WGS) entry which is preliminary data.</text>
</comment>
<reference evidence="2" key="1">
    <citation type="submission" date="2021-06" db="EMBL/GenBank/DDBJ databases">
        <authorList>
            <person name="Kallberg Y."/>
            <person name="Tangrot J."/>
            <person name="Rosling A."/>
        </authorList>
    </citation>
    <scope>NUCLEOTIDE SEQUENCE</scope>
    <source>
        <strain evidence="2">MA453B</strain>
    </source>
</reference>
<feature type="region of interest" description="Disordered" evidence="1">
    <location>
        <begin position="60"/>
        <end position="81"/>
    </location>
</feature>
<dbReference type="OrthoDB" id="2491087at2759"/>
<accession>A0A9N9JS31</accession>
<dbReference type="Proteomes" id="UP000789405">
    <property type="component" value="Unassembled WGS sequence"/>
</dbReference>
<name>A0A9N9JS31_9GLOM</name>
<keyword evidence="3" id="KW-1185">Reference proteome</keyword>
<evidence type="ECO:0000313" key="2">
    <source>
        <dbReference type="EMBL" id="CAG8791318.1"/>
    </source>
</evidence>
<dbReference type="AlphaFoldDB" id="A0A9N9JS31"/>
<gene>
    <name evidence="2" type="ORF">DERYTH_LOCUS21492</name>
</gene>
<organism evidence="2 3">
    <name type="scientific">Dentiscutata erythropus</name>
    <dbReference type="NCBI Taxonomy" id="1348616"/>
    <lineage>
        <taxon>Eukaryota</taxon>
        <taxon>Fungi</taxon>
        <taxon>Fungi incertae sedis</taxon>
        <taxon>Mucoromycota</taxon>
        <taxon>Glomeromycotina</taxon>
        <taxon>Glomeromycetes</taxon>
        <taxon>Diversisporales</taxon>
        <taxon>Gigasporaceae</taxon>
        <taxon>Dentiscutata</taxon>
    </lineage>
</organism>
<sequence>KAATANPKRATRKQAKRIEPDNDEAEDNINVESDNDEAEDELLEPITQSKKVVEKLSDISNQPLTQVQQSEGSNGKSEACN</sequence>
<dbReference type="EMBL" id="CAJVPY010027531">
    <property type="protein sequence ID" value="CAG8791318.1"/>
    <property type="molecule type" value="Genomic_DNA"/>
</dbReference>